<sequence length="457" mass="51751">MIFKFLFICIQYIMILLYLNFVIYLTAYKTASEQNIERDREGSMESSEEDEDFSYHEGIIPQSKINSLFQSHTEKGIRKLCCELLDLKDSVENLCGNTRAKYLAFLRLSEEVVEMDHEFVELRKHISAQGILIQDLVNGVFRELEECIKAEDHEDESESQLADLEDLSSIDSEDKNRIFLEKIDILVAECKFQEAMEALELEERSSSELRSGTDASLDASSYKSAFLKRKANLESQLVKFAEQPSLGDAELKQALHGLLKLGKGPLGHHILLKRYTSRLRKRVEAFIPSCSRFPCTYPLTLSKIVFSYISMAAKESHSTFGDDPIYRNKVVQLAEEELESFVRVVKENGQSSDTVSALHAASVCVQASLNNCVSLEDQGLKLSKLLIVLLQPYMEEVLEMNFRRCRRSLVDLAQNDDIPMSPQFVTPLSVFTLSSGTALMSSGVKFLFIVKVSGFSF</sequence>
<dbReference type="PANTHER" id="PTHR21426:SF2">
    <property type="entry name" value="EXOCYST COMPLEX COMPONENT EXO84C"/>
    <property type="match status" value="1"/>
</dbReference>
<evidence type="ECO:0000256" key="4">
    <source>
        <dbReference type="SAM" id="Phobius"/>
    </source>
</evidence>
<evidence type="ECO:0000256" key="2">
    <source>
        <dbReference type="ARBA" id="ARBA00022448"/>
    </source>
</evidence>
<keyword evidence="7" id="KW-1185">Reference proteome</keyword>
<keyword evidence="4" id="KW-1133">Transmembrane helix</keyword>
<dbReference type="InterPro" id="IPR016159">
    <property type="entry name" value="Cullin_repeat-like_dom_sf"/>
</dbReference>
<dbReference type="Proteomes" id="UP001443914">
    <property type="component" value="Unassembled WGS sequence"/>
</dbReference>
<dbReference type="Pfam" id="PF16528">
    <property type="entry name" value="Exo84_C"/>
    <property type="match status" value="1"/>
</dbReference>
<keyword evidence="3" id="KW-0268">Exocytosis</keyword>
<proteinExistence type="inferred from homology"/>
<feature type="transmembrane region" description="Helical" evidence="4">
    <location>
        <begin position="5"/>
        <end position="27"/>
    </location>
</feature>
<keyword evidence="4" id="KW-0472">Membrane</keyword>
<comment type="caution">
    <text evidence="6">The sequence shown here is derived from an EMBL/GenBank/DDBJ whole genome shotgun (WGS) entry which is preliminary data.</text>
</comment>
<dbReference type="GO" id="GO:0000145">
    <property type="term" value="C:exocyst"/>
    <property type="evidence" value="ECO:0007669"/>
    <property type="project" value="InterPro"/>
</dbReference>
<feature type="domain" description="Exocyst component Exo84 C-terminal" evidence="5">
    <location>
        <begin position="180"/>
        <end position="382"/>
    </location>
</feature>
<dbReference type="SUPFAM" id="SSF74788">
    <property type="entry name" value="Cullin repeat-like"/>
    <property type="match status" value="1"/>
</dbReference>
<evidence type="ECO:0000259" key="5">
    <source>
        <dbReference type="Pfam" id="PF16528"/>
    </source>
</evidence>
<keyword evidence="2" id="KW-0813">Transport</keyword>
<gene>
    <name evidence="6" type="ORF">RND81_14G185000</name>
</gene>
<protein>
    <recommendedName>
        <fullName evidence="5">Exocyst component Exo84 C-terminal domain-containing protein</fullName>
    </recommendedName>
</protein>
<accession>A0AAW1GNG8</accession>
<dbReference type="GO" id="GO:0008104">
    <property type="term" value="P:intracellular protein localization"/>
    <property type="evidence" value="ECO:0007669"/>
    <property type="project" value="TreeGrafter"/>
</dbReference>
<dbReference type="GO" id="GO:0006893">
    <property type="term" value="P:Golgi to plasma membrane transport"/>
    <property type="evidence" value="ECO:0007669"/>
    <property type="project" value="TreeGrafter"/>
</dbReference>
<evidence type="ECO:0000313" key="6">
    <source>
        <dbReference type="EMBL" id="KAK9666438.1"/>
    </source>
</evidence>
<keyword evidence="4" id="KW-0812">Transmembrane</keyword>
<dbReference type="EMBL" id="JBDFQZ010000014">
    <property type="protein sequence ID" value="KAK9666438.1"/>
    <property type="molecule type" value="Genomic_DNA"/>
</dbReference>
<dbReference type="InterPro" id="IPR042561">
    <property type="entry name" value="Exo84_C_1"/>
</dbReference>
<evidence type="ECO:0000256" key="3">
    <source>
        <dbReference type="ARBA" id="ARBA00022483"/>
    </source>
</evidence>
<dbReference type="AlphaFoldDB" id="A0AAW1GNG8"/>
<organism evidence="6 7">
    <name type="scientific">Saponaria officinalis</name>
    <name type="common">Common soapwort</name>
    <name type="synonym">Lychnis saponaria</name>
    <dbReference type="NCBI Taxonomy" id="3572"/>
    <lineage>
        <taxon>Eukaryota</taxon>
        <taxon>Viridiplantae</taxon>
        <taxon>Streptophyta</taxon>
        <taxon>Embryophyta</taxon>
        <taxon>Tracheophyta</taxon>
        <taxon>Spermatophyta</taxon>
        <taxon>Magnoliopsida</taxon>
        <taxon>eudicotyledons</taxon>
        <taxon>Gunneridae</taxon>
        <taxon>Pentapetalae</taxon>
        <taxon>Caryophyllales</taxon>
        <taxon>Caryophyllaceae</taxon>
        <taxon>Caryophylleae</taxon>
        <taxon>Saponaria</taxon>
    </lineage>
</organism>
<name>A0AAW1GNG8_SAPOF</name>
<dbReference type="GO" id="GO:0006887">
    <property type="term" value="P:exocytosis"/>
    <property type="evidence" value="ECO:0007669"/>
    <property type="project" value="UniProtKB-KW"/>
</dbReference>
<dbReference type="InterPro" id="IPR033961">
    <property type="entry name" value="Exo84"/>
</dbReference>
<dbReference type="InterPro" id="IPR032403">
    <property type="entry name" value="Exo84_C"/>
</dbReference>
<reference evidence="6" key="1">
    <citation type="submission" date="2024-03" db="EMBL/GenBank/DDBJ databases">
        <title>WGS assembly of Saponaria officinalis var. Norfolk2.</title>
        <authorList>
            <person name="Jenkins J."/>
            <person name="Shu S."/>
            <person name="Grimwood J."/>
            <person name="Barry K."/>
            <person name="Goodstein D."/>
            <person name="Schmutz J."/>
            <person name="Leebens-Mack J."/>
            <person name="Osbourn A."/>
        </authorList>
    </citation>
    <scope>NUCLEOTIDE SEQUENCE [LARGE SCALE GENOMIC DNA]</scope>
    <source>
        <strain evidence="6">JIC</strain>
    </source>
</reference>
<dbReference type="PANTHER" id="PTHR21426">
    <property type="entry name" value="EXOCYST COMPLEX COMPONENT 8"/>
    <property type="match status" value="1"/>
</dbReference>
<evidence type="ECO:0000256" key="1">
    <source>
        <dbReference type="ARBA" id="ARBA00007210"/>
    </source>
</evidence>
<comment type="similarity">
    <text evidence="1">Belongs to the EXO84 family.</text>
</comment>
<dbReference type="Gene3D" id="1.20.58.1210">
    <property type="entry name" value="Exo84p, N-terminal helical domain"/>
    <property type="match status" value="1"/>
</dbReference>
<evidence type="ECO:0000313" key="7">
    <source>
        <dbReference type="Proteomes" id="UP001443914"/>
    </source>
</evidence>